<evidence type="ECO:0000313" key="1">
    <source>
        <dbReference type="EMBL" id="SDW38647.1"/>
    </source>
</evidence>
<dbReference type="InterPro" id="IPR009784">
    <property type="entry name" value="DUF1349"/>
</dbReference>
<organism evidence="1 2">
    <name type="scientific">Marininema mesophilum</name>
    <dbReference type="NCBI Taxonomy" id="1048340"/>
    <lineage>
        <taxon>Bacteria</taxon>
        <taxon>Bacillati</taxon>
        <taxon>Bacillota</taxon>
        <taxon>Bacilli</taxon>
        <taxon>Bacillales</taxon>
        <taxon>Thermoactinomycetaceae</taxon>
        <taxon>Marininema</taxon>
    </lineage>
</organism>
<reference evidence="1 2" key="1">
    <citation type="submission" date="2016-10" db="EMBL/GenBank/DDBJ databases">
        <authorList>
            <person name="de Groot N.N."/>
        </authorList>
    </citation>
    <scope>NUCLEOTIDE SEQUENCE [LARGE SCALE GENOMIC DNA]</scope>
    <source>
        <strain evidence="1 2">DSM 45610</strain>
    </source>
</reference>
<dbReference type="SUPFAM" id="SSF49899">
    <property type="entry name" value="Concanavalin A-like lectins/glucanases"/>
    <property type="match status" value="1"/>
</dbReference>
<dbReference type="STRING" id="1048340.SAMN05444487_10322"/>
<evidence type="ECO:0000313" key="2">
    <source>
        <dbReference type="Proteomes" id="UP000198534"/>
    </source>
</evidence>
<dbReference type="Gene3D" id="2.60.120.200">
    <property type="match status" value="1"/>
</dbReference>
<dbReference type="PANTHER" id="PTHR35332">
    <property type="entry name" value="REGULATION OF ENOLASE PROTEIN 1"/>
    <property type="match status" value="1"/>
</dbReference>
<sequence>MRNSSIIWRKFQKNREPIAVSWDYLPQVWGIHQNTDKLYIEPNGKTDYWQKTHVGFSADNGHFLYTECNQDITITTRVLSTPMNQYDQAGLMIRFSENCWLKTSIEYITTEKSMLGVVVTNQGYSDWSTQVYKKQHSDIYLRIRRKAGDYFVEYLESDKKKEDSLQSLKQSWEQLRVTHLIEDTNDTSFQCGIYACSPKKKGFIAEFDFVTIDINNK</sequence>
<dbReference type="Proteomes" id="UP000198534">
    <property type="component" value="Unassembled WGS sequence"/>
</dbReference>
<evidence type="ECO:0008006" key="3">
    <source>
        <dbReference type="Google" id="ProtNLM"/>
    </source>
</evidence>
<keyword evidence="2" id="KW-1185">Reference proteome</keyword>
<dbReference type="PANTHER" id="PTHR35332:SF2">
    <property type="entry name" value="REGULATION OF ENOLASE PROTEIN 1"/>
    <property type="match status" value="1"/>
</dbReference>
<dbReference type="RefSeq" id="WP_091736365.1">
    <property type="nucleotide sequence ID" value="NZ_FNNQ01000003.1"/>
</dbReference>
<gene>
    <name evidence="1" type="ORF">SAMN05444487_10322</name>
</gene>
<accession>A0A1H2T4C6</accession>
<dbReference type="OrthoDB" id="9814707at2"/>
<dbReference type="Pfam" id="PF07081">
    <property type="entry name" value="DUF1349"/>
    <property type="match status" value="1"/>
</dbReference>
<dbReference type="EMBL" id="FNNQ01000003">
    <property type="protein sequence ID" value="SDW38647.1"/>
    <property type="molecule type" value="Genomic_DNA"/>
</dbReference>
<dbReference type="InterPro" id="IPR013320">
    <property type="entry name" value="ConA-like_dom_sf"/>
</dbReference>
<name>A0A1H2T4C6_9BACL</name>
<dbReference type="AlphaFoldDB" id="A0A1H2T4C6"/>
<proteinExistence type="predicted"/>
<protein>
    <recommendedName>
        <fullName evidence="3">DUF1349 domain-containing protein</fullName>
    </recommendedName>
</protein>